<dbReference type="InterPro" id="IPR027417">
    <property type="entry name" value="P-loop_NTPase"/>
</dbReference>
<evidence type="ECO:0000256" key="8">
    <source>
        <dbReference type="ARBA" id="ARBA00022840"/>
    </source>
</evidence>
<keyword evidence="4 12" id="KW-0808">Transferase</keyword>
<dbReference type="PANTHER" id="PTHR10344">
    <property type="entry name" value="THYMIDYLATE KINASE"/>
    <property type="match status" value="1"/>
</dbReference>
<sequence>MPGRFITLEGIEGAGKSTQQAVVCDCLQQAGIAVELTREPGGAALSERIRSLLLDPANQGMAVDTELLLMFAARAEHLQRTIRPALAAGRWVLCDRFTDATYAYQGGGRGVARERIALLETFVQGQLRPDLTLLFDLPPHVGLRRARGRSAPDRFEAEAEAFFERARAEYLRIAEREPRRVRRIDADRPSAAISAELRDLLTAYVADCRGHG</sequence>
<evidence type="ECO:0000313" key="14">
    <source>
        <dbReference type="EMBL" id="KAA6186386.1"/>
    </source>
</evidence>
<evidence type="ECO:0000256" key="6">
    <source>
        <dbReference type="ARBA" id="ARBA00022741"/>
    </source>
</evidence>
<evidence type="ECO:0000256" key="11">
    <source>
        <dbReference type="ARBA" id="ARBA00057735"/>
    </source>
</evidence>
<comment type="function">
    <text evidence="11 12">Phosphorylation of dTMP to form dTDP in both de novo and salvage pathways of dTTP synthesis.</text>
</comment>
<comment type="caution">
    <text evidence="14">The sequence shown here is derived from an EMBL/GenBank/DDBJ whole genome shotgun (WGS) entry which is preliminary data.</text>
</comment>
<evidence type="ECO:0000256" key="4">
    <source>
        <dbReference type="ARBA" id="ARBA00022679"/>
    </source>
</evidence>
<dbReference type="Proteomes" id="UP000322981">
    <property type="component" value="Unassembled WGS sequence"/>
</dbReference>
<dbReference type="GO" id="GO:0006233">
    <property type="term" value="P:dTDP biosynthetic process"/>
    <property type="evidence" value="ECO:0007669"/>
    <property type="project" value="InterPro"/>
</dbReference>
<comment type="similarity">
    <text evidence="1 12">Belongs to the thymidylate kinase family.</text>
</comment>
<evidence type="ECO:0000256" key="5">
    <source>
        <dbReference type="ARBA" id="ARBA00022727"/>
    </source>
</evidence>
<evidence type="ECO:0000256" key="12">
    <source>
        <dbReference type="HAMAP-Rule" id="MF_00165"/>
    </source>
</evidence>
<dbReference type="HAMAP" id="MF_00165">
    <property type="entry name" value="Thymidylate_kinase"/>
    <property type="match status" value="1"/>
</dbReference>
<dbReference type="InterPro" id="IPR039430">
    <property type="entry name" value="Thymidylate_kin-like_dom"/>
</dbReference>
<dbReference type="RefSeq" id="WP_150091481.1">
    <property type="nucleotide sequence ID" value="NZ_JBFUOH010000027.1"/>
</dbReference>
<dbReference type="GO" id="GO:0004798">
    <property type="term" value="F:dTMP kinase activity"/>
    <property type="evidence" value="ECO:0007669"/>
    <property type="project" value="UniProtKB-UniRule"/>
</dbReference>
<dbReference type="Pfam" id="PF02223">
    <property type="entry name" value="Thymidylate_kin"/>
    <property type="match status" value="1"/>
</dbReference>
<evidence type="ECO:0000256" key="3">
    <source>
        <dbReference type="ARBA" id="ARBA00017144"/>
    </source>
</evidence>
<keyword evidence="7 12" id="KW-0418">Kinase</keyword>
<keyword evidence="6 12" id="KW-0547">Nucleotide-binding</keyword>
<reference evidence="14 15" key="1">
    <citation type="submission" date="2019-09" db="EMBL/GenBank/DDBJ databases">
        <title>Whole-genome sequence of the purple sulfur bacterium Thiohalocapsa marina DSM 19078.</title>
        <authorList>
            <person name="Kyndt J.A."/>
            <person name="Meyer T.E."/>
        </authorList>
    </citation>
    <scope>NUCLEOTIDE SEQUENCE [LARGE SCALE GENOMIC DNA]</scope>
    <source>
        <strain evidence="14 15">DSM 19078</strain>
    </source>
</reference>
<dbReference type="OrthoDB" id="9774907at2"/>
<dbReference type="GO" id="GO:0005829">
    <property type="term" value="C:cytosol"/>
    <property type="evidence" value="ECO:0007669"/>
    <property type="project" value="TreeGrafter"/>
</dbReference>
<dbReference type="FunFam" id="3.40.50.300:FF:000225">
    <property type="entry name" value="Thymidylate kinase"/>
    <property type="match status" value="1"/>
</dbReference>
<name>A0A5M8FQY6_9GAMM</name>
<evidence type="ECO:0000313" key="15">
    <source>
        <dbReference type="Proteomes" id="UP000322981"/>
    </source>
</evidence>
<keyword evidence="5 12" id="KW-0545">Nucleotide biosynthesis</keyword>
<dbReference type="GO" id="GO:0005524">
    <property type="term" value="F:ATP binding"/>
    <property type="evidence" value="ECO:0007669"/>
    <property type="project" value="UniProtKB-UniRule"/>
</dbReference>
<keyword evidence="15" id="KW-1185">Reference proteome</keyword>
<evidence type="ECO:0000256" key="10">
    <source>
        <dbReference type="ARBA" id="ARBA00048743"/>
    </source>
</evidence>
<evidence type="ECO:0000256" key="9">
    <source>
        <dbReference type="ARBA" id="ARBA00029962"/>
    </source>
</evidence>
<dbReference type="SUPFAM" id="SSF52540">
    <property type="entry name" value="P-loop containing nucleoside triphosphate hydrolases"/>
    <property type="match status" value="1"/>
</dbReference>
<feature type="domain" description="Thymidylate kinase-like" evidence="13">
    <location>
        <begin position="8"/>
        <end position="194"/>
    </location>
</feature>
<evidence type="ECO:0000256" key="1">
    <source>
        <dbReference type="ARBA" id="ARBA00009776"/>
    </source>
</evidence>
<proteinExistence type="inferred from homology"/>
<dbReference type="NCBIfam" id="TIGR00041">
    <property type="entry name" value="DTMP_kinase"/>
    <property type="match status" value="1"/>
</dbReference>
<feature type="binding site" evidence="12">
    <location>
        <begin position="10"/>
        <end position="17"/>
    </location>
    <ligand>
        <name>ATP</name>
        <dbReference type="ChEBI" id="CHEBI:30616"/>
    </ligand>
</feature>
<dbReference type="PANTHER" id="PTHR10344:SF4">
    <property type="entry name" value="UMP-CMP KINASE 2, MITOCHONDRIAL"/>
    <property type="match status" value="1"/>
</dbReference>
<dbReference type="EMBL" id="VWXX01000005">
    <property type="protein sequence ID" value="KAA6186386.1"/>
    <property type="molecule type" value="Genomic_DNA"/>
</dbReference>
<accession>A0A5M8FQY6</accession>
<evidence type="ECO:0000256" key="7">
    <source>
        <dbReference type="ARBA" id="ARBA00022777"/>
    </source>
</evidence>
<keyword evidence="8 12" id="KW-0067">ATP-binding</keyword>
<dbReference type="EC" id="2.7.4.9" evidence="2 12"/>
<dbReference type="GO" id="GO:0006235">
    <property type="term" value="P:dTTP biosynthetic process"/>
    <property type="evidence" value="ECO:0007669"/>
    <property type="project" value="UniProtKB-UniRule"/>
</dbReference>
<comment type="catalytic activity">
    <reaction evidence="10 12">
        <text>dTMP + ATP = dTDP + ADP</text>
        <dbReference type="Rhea" id="RHEA:13517"/>
        <dbReference type="ChEBI" id="CHEBI:30616"/>
        <dbReference type="ChEBI" id="CHEBI:58369"/>
        <dbReference type="ChEBI" id="CHEBI:63528"/>
        <dbReference type="ChEBI" id="CHEBI:456216"/>
        <dbReference type="EC" id="2.7.4.9"/>
    </reaction>
</comment>
<evidence type="ECO:0000259" key="13">
    <source>
        <dbReference type="Pfam" id="PF02223"/>
    </source>
</evidence>
<dbReference type="CDD" id="cd01672">
    <property type="entry name" value="TMPK"/>
    <property type="match status" value="1"/>
</dbReference>
<protein>
    <recommendedName>
        <fullName evidence="3 12">Thymidylate kinase</fullName>
        <ecNumber evidence="2 12">2.7.4.9</ecNumber>
    </recommendedName>
    <alternativeName>
        <fullName evidence="9 12">dTMP kinase</fullName>
    </alternativeName>
</protein>
<dbReference type="Gene3D" id="3.40.50.300">
    <property type="entry name" value="P-loop containing nucleotide triphosphate hydrolases"/>
    <property type="match status" value="1"/>
</dbReference>
<organism evidence="14 15">
    <name type="scientific">Thiohalocapsa marina</name>
    <dbReference type="NCBI Taxonomy" id="424902"/>
    <lineage>
        <taxon>Bacteria</taxon>
        <taxon>Pseudomonadati</taxon>
        <taxon>Pseudomonadota</taxon>
        <taxon>Gammaproteobacteria</taxon>
        <taxon>Chromatiales</taxon>
        <taxon>Chromatiaceae</taxon>
        <taxon>Thiohalocapsa</taxon>
    </lineage>
</organism>
<dbReference type="GO" id="GO:0006227">
    <property type="term" value="P:dUDP biosynthetic process"/>
    <property type="evidence" value="ECO:0007669"/>
    <property type="project" value="TreeGrafter"/>
</dbReference>
<dbReference type="AlphaFoldDB" id="A0A5M8FQY6"/>
<evidence type="ECO:0000256" key="2">
    <source>
        <dbReference type="ARBA" id="ARBA00012980"/>
    </source>
</evidence>
<dbReference type="InterPro" id="IPR018094">
    <property type="entry name" value="Thymidylate_kinase"/>
</dbReference>
<gene>
    <name evidence="12" type="primary">tmk</name>
    <name evidence="14" type="ORF">F2Q65_05895</name>
</gene>